<dbReference type="RefSeq" id="WP_380806797.1">
    <property type="nucleotide sequence ID" value="NZ_JBHSFZ010000063.1"/>
</dbReference>
<reference evidence="3" key="1">
    <citation type="journal article" date="2019" name="Int. J. Syst. Evol. Microbiol.">
        <title>The Global Catalogue of Microorganisms (GCM) 10K type strain sequencing project: providing services to taxonomists for standard genome sequencing and annotation.</title>
        <authorList>
            <consortium name="The Broad Institute Genomics Platform"/>
            <consortium name="The Broad Institute Genome Sequencing Center for Infectious Disease"/>
            <person name="Wu L."/>
            <person name="Ma J."/>
        </authorList>
    </citation>
    <scope>NUCLEOTIDE SEQUENCE [LARGE SCALE GENOMIC DNA]</scope>
    <source>
        <strain evidence="3">NBRC 103632</strain>
    </source>
</reference>
<accession>A0ABV9F4K6</accession>
<keyword evidence="3" id="KW-1185">Reference proteome</keyword>
<protein>
    <submittedName>
        <fullName evidence="2">Uncharacterized protein</fullName>
    </submittedName>
</protein>
<proteinExistence type="predicted"/>
<evidence type="ECO:0000313" key="3">
    <source>
        <dbReference type="Proteomes" id="UP001595957"/>
    </source>
</evidence>
<sequence>MTEFVHAHDAPPIASNISNTRSLGFAKTGPRVTTWQLTSSFGGAGSSMGERRQDAGPKKKNRAPELYAAPAEAQVQKPLLLQHDRASYVRRGQL</sequence>
<organism evidence="2 3">
    <name type="scientific">Sphingobium tyrosinilyticum</name>
    <dbReference type="NCBI Taxonomy" id="2715436"/>
    <lineage>
        <taxon>Bacteria</taxon>
        <taxon>Pseudomonadati</taxon>
        <taxon>Pseudomonadota</taxon>
        <taxon>Alphaproteobacteria</taxon>
        <taxon>Sphingomonadales</taxon>
        <taxon>Sphingomonadaceae</taxon>
        <taxon>Sphingobium</taxon>
    </lineage>
</organism>
<evidence type="ECO:0000256" key="1">
    <source>
        <dbReference type="SAM" id="MobiDB-lite"/>
    </source>
</evidence>
<evidence type="ECO:0000313" key="2">
    <source>
        <dbReference type="EMBL" id="MFC4595945.1"/>
    </source>
</evidence>
<dbReference type="EMBL" id="JBHSFZ010000063">
    <property type="protein sequence ID" value="MFC4595945.1"/>
    <property type="molecule type" value="Genomic_DNA"/>
</dbReference>
<feature type="region of interest" description="Disordered" evidence="1">
    <location>
        <begin position="36"/>
        <end position="62"/>
    </location>
</feature>
<name>A0ABV9F4K6_9SPHN</name>
<gene>
    <name evidence="2" type="ORF">ACFO3E_17480</name>
</gene>
<comment type="caution">
    <text evidence="2">The sequence shown here is derived from an EMBL/GenBank/DDBJ whole genome shotgun (WGS) entry which is preliminary data.</text>
</comment>
<dbReference type="Proteomes" id="UP001595957">
    <property type="component" value="Unassembled WGS sequence"/>
</dbReference>